<dbReference type="EMBL" id="FXTP01000001">
    <property type="protein sequence ID" value="SMO31741.1"/>
    <property type="molecule type" value="Genomic_DNA"/>
</dbReference>
<proteinExistence type="predicted"/>
<feature type="non-terminal residue" evidence="1">
    <location>
        <position position="1"/>
    </location>
</feature>
<sequence length="24" mass="2553">KLLRQAFAVGKSGEGFDKEKAMAA</sequence>
<accession>A0A521AAJ5</accession>
<dbReference type="AlphaFoldDB" id="A0A521AAJ5"/>
<reference evidence="1 3" key="1">
    <citation type="submission" date="2017-05" db="EMBL/GenBank/DDBJ databases">
        <authorList>
            <person name="Varghese N."/>
            <person name="Submissions S."/>
        </authorList>
    </citation>
    <scope>NUCLEOTIDE SEQUENCE [LARGE SCALE GENOMIC DNA]</scope>
    <source>
        <strain evidence="1 3">DSM 21985</strain>
    </source>
</reference>
<evidence type="ECO:0000313" key="1">
    <source>
        <dbReference type="EMBL" id="SMO31741.1"/>
    </source>
</evidence>
<evidence type="ECO:0000313" key="3">
    <source>
        <dbReference type="Proteomes" id="UP000317557"/>
    </source>
</evidence>
<keyword evidence="3" id="KW-1185">Reference proteome</keyword>
<dbReference type="Proteomes" id="UP000317557">
    <property type="component" value="Unassembled WGS sequence"/>
</dbReference>
<organism evidence="1 3">
    <name type="scientific">Gracilimonas mengyeensis</name>
    <dbReference type="NCBI Taxonomy" id="1302730"/>
    <lineage>
        <taxon>Bacteria</taxon>
        <taxon>Pseudomonadati</taxon>
        <taxon>Balneolota</taxon>
        <taxon>Balneolia</taxon>
        <taxon>Balneolales</taxon>
        <taxon>Balneolaceae</taxon>
        <taxon>Gracilimonas</taxon>
    </lineage>
</organism>
<evidence type="ECO:0000313" key="2">
    <source>
        <dbReference type="EMBL" id="SMO94320.1"/>
    </source>
</evidence>
<protein>
    <submittedName>
        <fullName evidence="1">Uncharacterized protein</fullName>
    </submittedName>
</protein>
<dbReference type="EMBL" id="FXTP01000017">
    <property type="protein sequence ID" value="SMO94320.1"/>
    <property type="molecule type" value="Genomic_DNA"/>
</dbReference>
<name>A0A521AAJ5_9BACT</name>
<gene>
    <name evidence="1" type="ORF">SAMN06265219_1011</name>
    <name evidence="2" type="ORF">SAMN06265219_11788</name>
</gene>